<gene>
    <name evidence="2" type="ORF">CLV93_101217</name>
    <name evidence="1" type="ORF">JCM18694_01330</name>
</gene>
<name>A0A2P8CJZ3_9BACT</name>
<keyword evidence="4" id="KW-1185">Reference proteome</keyword>
<accession>A0A2P8CJZ3</accession>
<evidence type="ECO:0000313" key="4">
    <source>
        <dbReference type="Proteomes" id="UP000396862"/>
    </source>
</evidence>
<dbReference type="AlphaFoldDB" id="A0A2P8CJZ3"/>
<reference evidence="1 4" key="2">
    <citation type="submission" date="2019-10" db="EMBL/GenBank/DDBJ databases">
        <title>Prolixibacter strains distinguished by the presence of nitrate reductase genes were adept at nitrate-dependent anaerobic corrosion of metallic iron and carbon steel.</title>
        <authorList>
            <person name="Iino T."/>
            <person name="Shono N."/>
            <person name="Ito K."/>
            <person name="Nakamura R."/>
            <person name="Sueoka K."/>
            <person name="Harayama S."/>
            <person name="Ohkuma M."/>
        </authorList>
    </citation>
    <scope>NUCLEOTIDE SEQUENCE [LARGE SCALE GENOMIC DNA]</scope>
    <source>
        <strain evidence="1 4">MIC1-1</strain>
    </source>
</reference>
<comment type="caution">
    <text evidence="2">The sequence shown here is derived from an EMBL/GenBank/DDBJ whole genome shotgun (WGS) entry which is preliminary data.</text>
</comment>
<organism evidence="2 3">
    <name type="scientific">Prolixibacter denitrificans</name>
    <dbReference type="NCBI Taxonomy" id="1541063"/>
    <lineage>
        <taxon>Bacteria</taxon>
        <taxon>Pseudomonadati</taxon>
        <taxon>Bacteroidota</taxon>
        <taxon>Bacteroidia</taxon>
        <taxon>Marinilabiliales</taxon>
        <taxon>Prolixibacteraceae</taxon>
        <taxon>Prolixibacter</taxon>
    </lineage>
</organism>
<protein>
    <submittedName>
        <fullName evidence="2">Uncharacterized protein</fullName>
    </submittedName>
</protein>
<sequence>MITATEAQLERIFRRIYTLGERNGAEKVLVEQGKIPDYIRRTEAKKRIGPSTYAKLVKKGFLHERKMDSSKPNSPIVIPRDEFNYVQMMVDNPTF</sequence>
<dbReference type="EMBL" id="BLAU01000001">
    <property type="protein sequence ID" value="GET19887.1"/>
    <property type="molecule type" value="Genomic_DNA"/>
</dbReference>
<proteinExistence type="predicted"/>
<evidence type="ECO:0000313" key="3">
    <source>
        <dbReference type="Proteomes" id="UP000240621"/>
    </source>
</evidence>
<reference evidence="2 3" key="1">
    <citation type="submission" date="2018-03" db="EMBL/GenBank/DDBJ databases">
        <title>Genomic Encyclopedia of Archaeal and Bacterial Type Strains, Phase II (KMG-II): from individual species to whole genera.</title>
        <authorList>
            <person name="Goeker M."/>
        </authorList>
    </citation>
    <scope>NUCLEOTIDE SEQUENCE [LARGE SCALE GENOMIC DNA]</scope>
    <source>
        <strain evidence="2 3">DSM 27267</strain>
    </source>
</reference>
<dbReference type="Proteomes" id="UP000240621">
    <property type="component" value="Unassembled WGS sequence"/>
</dbReference>
<dbReference type="RefSeq" id="WP_106540321.1">
    <property type="nucleotide sequence ID" value="NZ_BLAU01000001.1"/>
</dbReference>
<dbReference type="EMBL" id="PYGC01000001">
    <property type="protein sequence ID" value="PSK85265.1"/>
    <property type="molecule type" value="Genomic_DNA"/>
</dbReference>
<evidence type="ECO:0000313" key="1">
    <source>
        <dbReference type="EMBL" id="GET19887.1"/>
    </source>
</evidence>
<evidence type="ECO:0000313" key="2">
    <source>
        <dbReference type="EMBL" id="PSK85265.1"/>
    </source>
</evidence>
<dbReference type="Proteomes" id="UP000396862">
    <property type="component" value="Unassembled WGS sequence"/>
</dbReference>